<dbReference type="AlphaFoldDB" id="A0A3M6UBQ6"/>
<feature type="transmembrane region" description="Helical" evidence="1">
    <location>
        <begin position="85"/>
        <end position="104"/>
    </location>
</feature>
<name>A0A3M6UBQ6_POCDA</name>
<proteinExistence type="predicted"/>
<organism evidence="2 3">
    <name type="scientific">Pocillopora damicornis</name>
    <name type="common">Cauliflower coral</name>
    <name type="synonym">Millepora damicornis</name>
    <dbReference type="NCBI Taxonomy" id="46731"/>
    <lineage>
        <taxon>Eukaryota</taxon>
        <taxon>Metazoa</taxon>
        <taxon>Cnidaria</taxon>
        <taxon>Anthozoa</taxon>
        <taxon>Hexacorallia</taxon>
        <taxon>Scleractinia</taxon>
        <taxon>Astrocoeniina</taxon>
        <taxon>Pocilloporidae</taxon>
        <taxon>Pocillopora</taxon>
    </lineage>
</organism>
<dbReference type="EMBL" id="RCHS01001835">
    <property type="protein sequence ID" value="RMX51071.1"/>
    <property type="molecule type" value="Genomic_DNA"/>
</dbReference>
<protein>
    <submittedName>
        <fullName evidence="2">Uncharacterized protein</fullName>
    </submittedName>
</protein>
<accession>A0A3M6UBQ6</accession>
<keyword evidence="1" id="KW-0812">Transmembrane</keyword>
<dbReference type="OrthoDB" id="10362068at2759"/>
<feature type="transmembrane region" description="Helical" evidence="1">
    <location>
        <begin position="12"/>
        <end position="28"/>
    </location>
</feature>
<keyword evidence="3" id="KW-1185">Reference proteome</keyword>
<gene>
    <name evidence="2" type="ORF">pdam_00024378</name>
</gene>
<evidence type="ECO:0000313" key="2">
    <source>
        <dbReference type="EMBL" id="RMX51071.1"/>
    </source>
</evidence>
<evidence type="ECO:0000256" key="1">
    <source>
        <dbReference type="SAM" id="Phobius"/>
    </source>
</evidence>
<keyword evidence="1" id="KW-1133">Transmembrane helix</keyword>
<feature type="transmembrane region" description="Helical" evidence="1">
    <location>
        <begin position="124"/>
        <end position="145"/>
    </location>
</feature>
<reference evidence="2 3" key="1">
    <citation type="journal article" date="2018" name="Sci. Rep.">
        <title>Comparative analysis of the Pocillopora damicornis genome highlights role of immune system in coral evolution.</title>
        <authorList>
            <person name="Cunning R."/>
            <person name="Bay R.A."/>
            <person name="Gillette P."/>
            <person name="Baker A.C."/>
            <person name="Traylor-Knowles N."/>
        </authorList>
    </citation>
    <scope>NUCLEOTIDE SEQUENCE [LARGE SCALE GENOMIC DNA]</scope>
    <source>
        <strain evidence="2">RSMAS</strain>
        <tissue evidence="2">Whole animal</tissue>
    </source>
</reference>
<feature type="transmembrane region" description="Helical" evidence="1">
    <location>
        <begin position="40"/>
        <end position="65"/>
    </location>
</feature>
<dbReference type="Proteomes" id="UP000275408">
    <property type="component" value="Unassembled WGS sequence"/>
</dbReference>
<comment type="caution">
    <text evidence="2">The sequence shown here is derived from an EMBL/GenBank/DDBJ whole genome shotgun (WGS) entry which is preliminary data.</text>
</comment>
<evidence type="ECO:0000313" key="3">
    <source>
        <dbReference type="Proteomes" id="UP000275408"/>
    </source>
</evidence>
<sequence length="162" mass="17774">MKRKCPYPKVRIFAELGLGFVGSAMILWHNCFSHSLISKVVFDVAFFVTVSLAVFLLAVTLTKNLETDSTESQSATDTSLSENKMPMAIAALLLACLVLILSGVPHSELLYEDLEEVAIFKEVLFPMITKFAVGIVLPMTLHDLINSSYVGNKFKTVTASVL</sequence>
<keyword evidence="1" id="KW-0472">Membrane</keyword>